<reference evidence="2" key="1">
    <citation type="journal article" date="2022" name="G3 (Bethesda)">
        <title>High quality genome of the basidiomycete yeast Dioszegia hungarica PDD-24b-2 isolated from cloud water.</title>
        <authorList>
            <person name="Jarrige D."/>
            <person name="Haridas S."/>
            <person name="Bleykasten-Grosshans C."/>
            <person name="Joly M."/>
            <person name="Nadalig T."/>
            <person name="Sancelme M."/>
            <person name="Vuilleumier S."/>
            <person name="Grigoriev I.V."/>
            <person name="Amato P."/>
            <person name="Bringel F."/>
        </authorList>
    </citation>
    <scope>NUCLEOTIDE SEQUENCE</scope>
    <source>
        <strain evidence="2">PDD-24b-2</strain>
    </source>
</reference>
<dbReference type="EMBL" id="JAKWFO010000001">
    <property type="protein sequence ID" value="KAI9639489.1"/>
    <property type="molecule type" value="Genomic_DNA"/>
</dbReference>
<gene>
    <name evidence="2" type="ORF">MKK02DRAFT_29539</name>
</gene>
<feature type="region of interest" description="Disordered" evidence="1">
    <location>
        <begin position="56"/>
        <end position="106"/>
    </location>
</feature>
<feature type="region of interest" description="Disordered" evidence="1">
    <location>
        <begin position="1"/>
        <end position="41"/>
    </location>
</feature>
<dbReference type="Proteomes" id="UP001164286">
    <property type="component" value="Unassembled WGS sequence"/>
</dbReference>
<sequence length="395" mass="43403">MPPRRKKASSSSDAKSSGPRMARSSHASRDRKSPVVGISSLPDELLANGHCTHGGGAGDMADDGGLQADTGSGGAYAGSISGGEGADRPSQNFATRRSRSQPRGVDIAPDCDTWEVSLPNLARLTMYAAGLPIWQLAEILETSTRLQYLAVYSDHQDEHGPDAEVYPLRLDEPNLAPSLQHLHTVYLAGHIQSLLDVTEAFPKLPNLRFVTLDPNCGSYETYHLSEIIRSLGKCKKLEGLAVFRAPAVDFVAKAMKKRQRGCLDRVKHLVLDDTADAGFLLMDEEFNKRKPQMASLERITYIRPLHYEPPPPAWPDILYVHDDLQEIFDHYPTLQSVLVVFGYPLDHFAVDHDVHVPNVLCRVTRPEGGGPMQPVGSHVAPRDPWEGVDRGNKAK</sequence>
<comment type="caution">
    <text evidence="2">The sequence shown here is derived from an EMBL/GenBank/DDBJ whole genome shotgun (WGS) entry which is preliminary data.</text>
</comment>
<evidence type="ECO:0000313" key="2">
    <source>
        <dbReference type="EMBL" id="KAI9639489.1"/>
    </source>
</evidence>
<protein>
    <submittedName>
        <fullName evidence="2">Uncharacterized protein</fullName>
    </submittedName>
</protein>
<dbReference type="GeneID" id="77727051"/>
<evidence type="ECO:0000313" key="3">
    <source>
        <dbReference type="Proteomes" id="UP001164286"/>
    </source>
</evidence>
<keyword evidence="3" id="KW-1185">Reference proteome</keyword>
<feature type="region of interest" description="Disordered" evidence="1">
    <location>
        <begin position="367"/>
        <end position="395"/>
    </location>
</feature>
<feature type="compositionally biased region" description="Basic and acidic residues" evidence="1">
    <location>
        <begin position="380"/>
        <end position="395"/>
    </location>
</feature>
<accession>A0AA38HHS8</accession>
<proteinExistence type="predicted"/>
<evidence type="ECO:0000256" key="1">
    <source>
        <dbReference type="SAM" id="MobiDB-lite"/>
    </source>
</evidence>
<dbReference type="AlphaFoldDB" id="A0AA38HHS8"/>
<dbReference type="RefSeq" id="XP_052949266.1">
    <property type="nucleotide sequence ID" value="XM_053087846.1"/>
</dbReference>
<name>A0AA38HHS8_9TREE</name>
<organism evidence="2 3">
    <name type="scientific">Dioszegia hungarica</name>
    <dbReference type="NCBI Taxonomy" id="4972"/>
    <lineage>
        <taxon>Eukaryota</taxon>
        <taxon>Fungi</taxon>
        <taxon>Dikarya</taxon>
        <taxon>Basidiomycota</taxon>
        <taxon>Agaricomycotina</taxon>
        <taxon>Tremellomycetes</taxon>
        <taxon>Tremellales</taxon>
        <taxon>Bulleribasidiaceae</taxon>
        <taxon>Dioszegia</taxon>
    </lineage>
</organism>
<feature type="compositionally biased region" description="Gly residues" evidence="1">
    <location>
        <begin position="71"/>
        <end position="84"/>
    </location>
</feature>